<evidence type="ECO:0000313" key="3">
    <source>
        <dbReference type="Proteomes" id="UP000076023"/>
    </source>
</evidence>
<organism evidence="2 3">
    <name type="scientific">Terrimicrobium sacchariphilum</name>
    <dbReference type="NCBI Taxonomy" id="690879"/>
    <lineage>
        <taxon>Bacteria</taxon>
        <taxon>Pseudomonadati</taxon>
        <taxon>Verrucomicrobiota</taxon>
        <taxon>Terrimicrobiia</taxon>
        <taxon>Terrimicrobiales</taxon>
        <taxon>Terrimicrobiaceae</taxon>
        <taxon>Terrimicrobium</taxon>
    </lineage>
</organism>
<dbReference type="InterPro" id="IPR013096">
    <property type="entry name" value="Cupin_2"/>
</dbReference>
<sequence>MKENLLPLHPGATEEFRQLLDGNSFRLEHIISHGECSPPGFWYDQEQEEWVTLLRGEATLAFDDGARQTMSPGDAVLIPAHRRHRVESVSVDAVWLALHFSR</sequence>
<gene>
    <name evidence="2" type="ORF">TSACC_2184</name>
</gene>
<proteinExistence type="predicted"/>
<name>A0A146G2C1_TERSA</name>
<dbReference type="AlphaFoldDB" id="A0A146G2C1"/>
<dbReference type="Pfam" id="PF07883">
    <property type="entry name" value="Cupin_2"/>
    <property type="match status" value="1"/>
</dbReference>
<dbReference type="InterPro" id="IPR014710">
    <property type="entry name" value="RmlC-like_jellyroll"/>
</dbReference>
<dbReference type="Gene3D" id="2.60.120.10">
    <property type="entry name" value="Jelly Rolls"/>
    <property type="match status" value="1"/>
</dbReference>
<accession>A0A146G2C1</accession>
<comment type="caution">
    <text evidence="2">The sequence shown here is derived from an EMBL/GenBank/DDBJ whole genome shotgun (WGS) entry which is preliminary data.</text>
</comment>
<evidence type="ECO:0000259" key="1">
    <source>
        <dbReference type="Pfam" id="PF07883"/>
    </source>
</evidence>
<evidence type="ECO:0000313" key="2">
    <source>
        <dbReference type="EMBL" id="GAT31790.1"/>
    </source>
</evidence>
<dbReference type="RefSeq" id="WP_075077669.1">
    <property type="nucleotide sequence ID" value="NZ_BDCO01000002.1"/>
</dbReference>
<dbReference type="InParanoid" id="A0A146G2C1"/>
<dbReference type="SUPFAM" id="SSF51182">
    <property type="entry name" value="RmlC-like cupins"/>
    <property type="match status" value="1"/>
</dbReference>
<dbReference type="EMBL" id="BDCO01000002">
    <property type="protein sequence ID" value="GAT31790.1"/>
    <property type="molecule type" value="Genomic_DNA"/>
</dbReference>
<protein>
    <submittedName>
        <fullName evidence="2">Cupin 2 domain-containing protein</fullName>
    </submittedName>
</protein>
<keyword evidence="3" id="KW-1185">Reference proteome</keyword>
<feature type="domain" description="Cupin type-2" evidence="1">
    <location>
        <begin position="34"/>
        <end position="97"/>
    </location>
</feature>
<dbReference type="OrthoDB" id="9798585at2"/>
<dbReference type="CDD" id="cd06981">
    <property type="entry name" value="cupin_reut_a1446"/>
    <property type="match status" value="1"/>
</dbReference>
<dbReference type="STRING" id="690879.TSACC_2184"/>
<dbReference type="Proteomes" id="UP000076023">
    <property type="component" value="Unassembled WGS sequence"/>
</dbReference>
<dbReference type="InterPro" id="IPR011051">
    <property type="entry name" value="RmlC_Cupin_sf"/>
</dbReference>
<reference evidence="3" key="1">
    <citation type="journal article" date="2017" name="Genome Announc.">
        <title>Draft Genome Sequence of Terrimicrobium sacchariphilum NM-5T, a Facultative Anaerobic Soil Bacterium of the Class Spartobacteria.</title>
        <authorList>
            <person name="Qiu Y.L."/>
            <person name="Tourlousse D.M."/>
            <person name="Matsuura N."/>
            <person name="Ohashi A."/>
            <person name="Sekiguchi Y."/>
        </authorList>
    </citation>
    <scope>NUCLEOTIDE SEQUENCE [LARGE SCALE GENOMIC DNA]</scope>
    <source>
        <strain evidence="3">NM-5</strain>
    </source>
</reference>